<dbReference type="GeneID" id="56143380"/>
<keyword evidence="1" id="KW-0472">Membrane</keyword>
<name>A0A7D6CQT2_9EURY</name>
<feature type="transmembrane region" description="Helical" evidence="1">
    <location>
        <begin position="21"/>
        <end position="46"/>
    </location>
</feature>
<evidence type="ECO:0000256" key="1">
    <source>
        <dbReference type="SAM" id="Phobius"/>
    </source>
</evidence>
<gene>
    <name evidence="2" type="ORF">HYG81_09205</name>
</gene>
<evidence type="ECO:0000313" key="2">
    <source>
        <dbReference type="EMBL" id="QLK27757.1"/>
    </source>
</evidence>
<accession>A0A7D6CQT2</accession>
<keyword evidence="1" id="KW-1133">Transmembrane helix</keyword>
<feature type="transmembrane region" description="Helical" evidence="1">
    <location>
        <begin position="58"/>
        <end position="76"/>
    </location>
</feature>
<sequence length="83" mass="9298">MSSVRHSLREVWSVATDYESTRLWVLVVVSAVILSLAFSLLVTAVWELFFDPSSTLAGGSRFLSMVALYLGFSYAVNRRYSIT</sequence>
<dbReference type="RefSeq" id="WP_180842917.1">
    <property type="nucleotide sequence ID" value="NZ_CP059154.1"/>
</dbReference>
<keyword evidence="3" id="KW-1185">Reference proteome</keyword>
<protein>
    <submittedName>
        <fullName evidence="2">Uncharacterized protein</fullName>
    </submittedName>
</protein>
<dbReference type="KEGG" id="nay:HYG81_09205"/>
<reference evidence="2 3" key="1">
    <citation type="submission" date="2020-07" db="EMBL/GenBank/DDBJ databases">
        <title>Natrinema (YPL30) sp. nov. and Haloterrigena xxxxxx (YPL8) sp. nov., isolated from a salt mine.</title>
        <authorList>
            <person name="Cui H."/>
        </authorList>
    </citation>
    <scope>NUCLEOTIDE SEQUENCE [LARGE SCALE GENOMIC DNA]</scope>
    <source>
        <strain evidence="2 3">YPL13</strain>
    </source>
</reference>
<dbReference type="Proteomes" id="UP000510869">
    <property type="component" value="Chromosome"/>
</dbReference>
<evidence type="ECO:0000313" key="3">
    <source>
        <dbReference type="Proteomes" id="UP000510869"/>
    </source>
</evidence>
<proteinExistence type="predicted"/>
<organism evidence="2 3">
    <name type="scientific">Natrinema zhouii</name>
    <dbReference type="NCBI Taxonomy" id="1710539"/>
    <lineage>
        <taxon>Archaea</taxon>
        <taxon>Methanobacteriati</taxon>
        <taxon>Methanobacteriota</taxon>
        <taxon>Stenosarchaea group</taxon>
        <taxon>Halobacteria</taxon>
        <taxon>Halobacteriales</taxon>
        <taxon>Natrialbaceae</taxon>
        <taxon>Natrinema</taxon>
    </lineage>
</organism>
<dbReference type="AlphaFoldDB" id="A0A7D6CQT2"/>
<keyword evidence="1" id="KW-0812">Transmembrane</keyword>
<dbReference type="EMBL" id="CP059154">
    <property type="protein sequence ID" value="QLK27757.1"/>
    <property type="molecule type" value="Genomic_DNA"/>
</dbReference>